<organism evidence="2">
    <name type="scientific">uncultured Thiotrichaceae bacterium</name>
    <dbReference type="NCBI Taxonomy" id="298394"/>
    <lineage>
        <taxon>Bacteria</taxon>
        <taxon>Pseudomonadati</taxon>
        <taxon>Pseudomonadota</taxon>
        <taxon>Gammaproteobacteria</taxon>
        <taxon>Thiotrichales</taxon>
        <taxon>Thiotrichaceae</taxon>
        <taxon>environmental samples</taxon>
    </lineage>
</organism>
<protein>
    <submittedName>
        <fullName evidence="2">Desaturase</fullName>
    </submittedName>
</protein>
<reference evidence="2" key="1">
    <citation type="submission" date="2020-01" db="EMBL/GenBank/DDBJ databases">
        <authorList>
            <person name="Meier V. D."/>
            <person name="Meier V D."/>
        </authorList>
    </citation>
    <scope>NUCLEOTIDE SEQUENCE</scope>
    <source>
        <strain evidence="2">HLG_WM_MAG_08</strain>
    </source>
</reference>
<keyword evidence="1" id="KW-1133">Transmembrane helix</keyword>
<dbReference type="EMBL" id="CACVAV010000120">
    <property type="protein sequence ID" value="CAA6807797.1"/>
    <property type="molecule type" value="Genomic_DNA"/>
</dbReference>
<proteinExistence type="predicted"/>
<dbReference type="AlphaFoldDB" id="A0A6S6SH75"/>
<feature type="transmembrane region" description="Helical" evidence="1">
    <location>
        <begin position="50"/>
        <end position="70"/>
    </location>
</feature>
<feature type="non-terminal residue" evidence="2">
    <location>
        <position position="83"/>
    </location>
</feature>
<evidence type="ECO:0000313" key="2">
    <source>
        <dbReference type="EMBL" id="CAA6807797.1"/>
    </source>
</evidence>
<sequence>MTTQDKTSAAARNRFDTQWHYRPEVPTRLSPLFQWPLNPLAIWRWFAARWLVLGENTVLVALAIVSWFWFQPPLEASKTLSLD</sequence>
<name>A0A6S6SH75_9GAMM</name>
<accession>A0A6S6SH75</accession>
<gene>
    <name evidence="2" type="ORF">HELGO_WM82418</name>
</gene>
<keyword evidence="1" id="KW-0472">Membrane</keyword>
<keyword evidence="1" id="KW-0812">Transmembrane</keyword>
<evidence type="ECO:0000256" key="1">
    <source>
        <dbReference type="SAM" id="Phobius"/>
    </source>
</evidence>